<keyword evidence="21" id="KW-1185">Reference proteome</keyword>
<evidence type="ECO:0000256" key="10">
    <source>
        <dbReference type="ARBA" id="ARBA00023052"/>
    </source>
</evidence>
<keyword evidence="8 18" id="KW-0106">Calcium</keyword>
<evidence type="ECO:0000313" key="20">
    <source>
        <dbReference type="EMBL" id="QHJ13339.1"/>
    </source>
</evidence>
<feature type="binding site" evidence="14">
    <location>
        <position position="521"/>
    </location>
    <ligand>
        <name>substrate</name>
    </ligand>
</feature>
<evidence type="ECO:0000256" key="13">
    <source>
        <dbReference type="PIRSR" id="PIRSR605478-1"/>
    </source>
</evidence>
<dbReference type="RefSeq" id="WP_160181437.1">
    <property type="nucleotide sequence ID" value="NZ_CP047656.1"/>
</dbReference>
<feature type="domain" description="Transketolase-like pyrimidine-binding" evidence="19">
    <location>
        <begin position="355"/>
        <end position="526"/>
    </location>
</feature>
<feature type="binding site" evidence="16">
    <location>
        <position position="185"/>
    </location>
    <ligand>
        <name>Mg(2+)</name>
        <dbReference type="ChEBI" id="CHEBI:18420"/>
    </ligand>
</feature>
<dbReference type="FunFam" id="3.40.50.970:FF:000003">
    <property type="entry name" value="Transketolase"/>
    <property type="match status" value="1"/>
</dbReference>
<dbReference type="InterPro" id="IPR005475">
    <property type="entry name" value="Transketolase-like_Pyr-bd"/>
</dbReference>
<evidence type="ECO:0000256" key="18">
    <source>
        <dbReference type="RuleBase" id="RU004996"/>
    </source>
</evidence>
<evidence type="ECO:0000256" key="14">
    <source>
        <dbReference type="PIRSR" id="PIRSR605478-2"/>
    </source>
</evidence>
<dbReference type="InterPro" id="IPR055152">
    <property type="entry name" value="Transketolase-like_C_2"/>
</dbReference>
<dbReference type="Pfam" id="PF02779">
    <property type="entry name" value="Transket_pyr"/>
    <property type="match status" value="1"/>
</dbReference>
<evidence type="ECO:0000256" key="15">
    <source>
        <dbReference type="PIRSR" id="PIRSR605478-3"/>
    </source>
</evidence>
<evidence type="ECO:0000256" key="9">
    <source>
        <dbReference type="ARBA" id="ARBA00022842"/>
    </source>
</evidence>
<evidence type="ECO:0000256" key="1">
    <source>
        <dbReference type="ARBA" id="ARBA00001913"/>
    </source>
</evidence>
<evidence type="ECO:0000259" key="19">
    <source>
        <dbReference type="SMART" id="SM00861"/>
    </source>
</evidence>
<evidence type="ECO:0000256" key="17">
    <source>
        <dbReference type="PIRSR" id="PIRSR605478-5"/>
    </source>
</evidence>
<dbReference type="InterPro" id="IPR005478">
    <property type="entry name" value="Transketolase_bac-like"/>
</dbReference>
<feature type="binding site" evidence="14">
    <location>
        <position position="470"/>
    </location>
    <ligand>
        <name>substrate</name>
    </ligand>
</feature>
<feature type="active site" description="Proton donor" evidence="13">
    <location>
        <position position="412"/>
    </location>
</feature>
<feature type="site" description="Important for catalytic activity" evidence="17">
    <location>
        <position position="26"/>
    </location>
</feature>
<accession>A0A857JMN2</accession>
<dbReference type="CDD" id="cd07033">
    <property type="entry name" value="TPP_PYR_DXS_TK_like"/>
    <property type="match status" value="1"/>
</dbReference>
<comment type="cofactor">
    <cofactor evidence="1">
        <name>Ca(2+)</name>
        <dbReference type="ChEBI" id="CHEBI:29108"/>
    </cofactor>
</comment>
<dbReference type="PANTHER" id="PTHR43522:SF2">
    <property type="entry name" value="TRANSKETOLASE 1-RELATED"/>
    <property type="match status" value="1"/>
</dbReference>
<dbReference type="Pfam" id="PF00456">
    <property type="entry name" value="Transketolase_N"/>
    <property type="match status" value="1"/>
</dbReference>
<dbReference type="OrthoDB" id="8732661at2"/>
<dbReference type="InterPro" id="IPR049557">
    <property type="entry name" value="Transketolase_CS"/>
</dbReference>
<keyword evidence="6 18" id="KW-0808">Transferase</keyword>
<dbReference type="PANTHER" id="PTHR43522">
    <property type="entry name" value="TRANSKETOLASE"/>
    <property type="match status" value="1"/>
</dbReference>
<evidence type="ECO:0000256" key="16">
    <source>
        <dbReference type="PIRSR" id="PIRSR605478-4"/>
    </source>
</evidence>
<feature type="binding site" evidence="14">
    <location>
        <position position="358"/>
    </location>
    <ligand>
        <name>substrate</name>
    </ligand>
</feature>
<dbReference type="KEGG" id="pmes:FX988_03600"/>
<keyword evidence="10 15" id="KW-0786">Thiamine pyrophosphate</keyword>
<dbReference type="NCBIfam" id="TIGR00232">
    <property type="entry name" value="tktlase_bact"/>
    <property type="match status" value="1"/>
</dbReference>
<dbReference type="GO" id="GO:0005829">
    <property type="term" value="C:cytosol"/>
    <property type="evidence" value="ECO:0007669"/>
    <property type="project" value="TreeGrafter"/>
</dbReference>
<dbReference type="SUPFAM" id="SSF52922">
    <property type="entry name" value="TK C-terminal domain-like"/>
    <property type="match status" value="1"/>
</dbReference>
<evidence type="ECO:0000313" key="21">
    <source>
        <dbReference type="Proteomes" id="UP000464524"/>
    </source>
</evidence>
<feature type="binding site" evidence="14">
    <location>
        <position position="261"/>
    </location>
    <ligand>
        <name>substrate</name>
    </ligand>
</feature>
<dbReference type="AlphaFoldDB" id="A0A857JMN2"/>
<dbReference type="InterPro" id="IPR029061">
    <property type="entry name" value="THDP-binding"/>
</dbReference>
<dbReference type="GO" id="GO:0046872">
    <property type="term" value="F:metal ion binding"/>
    <property type="evidence" value="ECO:0007669"/>
    <property type="project" value="UniProtKB-KW"/>
</dbReference>
<dbReference type="InterPro" id="IPR020826">
    <property type="entry name" value="Transketolase_BS"/>
</dbReference>
<dbReference type="InterPro" id="IPR005474">
    <property type="entry name" value="Transketolase_N"/>
</dbReference>
<dbReference type="EC" id="2.2.1.1" evidence="5 12"/>
<dbReference type="GO" id="GO:0009052">
    <property type="term" value="P:pentose-phosphate shunt, non-oxidative branch"/>
    <property type="evidence" value="ECO:0007669"/>
    <property type="project" value="UniProtKB-ARBA"/>
</dbReference>
<comment type="cofactor">
    <cofactor evidence="16">
        <name>Mg(2+)</name>
        <dbReference type="ChEBI" id="CHEBI:18420"/>
    </cofactor>
    <text evidence="16">Binds 1 Mg(2+) ion per subunit. Can also utilize other divalent metal cations, such as Ca(2+), Mn(2+) and Co(2+).</text>
</comment>
<dbReference type="FunFam" id="3.40.50.920:FF:000003">
    <property type="entry name" value="Transketolase"/>
    <property type="match status" value="1"/>
</dbReference>
<dbReference type="GO" id="GO:0004802">
    <property type="term" value="F:transketolase activity"/>
    <property type="evidence" value="ECO:0007669"/>
    <property type="project" value="UniProtKB-UniRule"/>
</dbReference>
<comment type="cofactor">
    <cofactor evidence="18">
        <name>Mg(2+)</name>
        <dbReference type="ChEBI" id="CHEBI:18420"/>
    </cofactor>
    <cofactor evidence="18">
        <name>Ca(2+)</name>
        <dbReference type="ChEBI" id="CHEBI:29108"/>
    </cofactor>
    <cofactor evidence="18">
        <name>Mn(2+)</name>
        <dbReference type="ChEBI" id="CHEBI:29035"/>
    </cofactor>
    <cofactor evidence="18">
        <name>Co(2+)</name>
        <dbReference type="ChEBI" id="CHEBI:48828"/>
    </cofactor>
    <text evidence="18">Binds 1 Mg(2+) ion per subunit. Can also utilize other divalent metal cations, such as Ca(2+), Mn(2+) and Co(2+).</text>
</comment>
<feature type="binding site" evidence="15">
    <location>
        <begin position="114"/>
        <end position="116"/>
    </location>
    <ligand>
        <name>thiamine diphosphate</name>
        <dbReference type="ChEBI" id="CHEBI:58937"/>
    </ligand>
</feature>
<evidence type="ECO:0000256" key="2">
    <source>
        <dbReference type="ARBA" id="ARBA00001941"/>
    </source>
</evidence>
<comment type="similarity">
    <text evidence="3 18">Belongs to the transketolase family.</text>
</comment>
<comment type="cofactor">
    <cofactor evidence="2">
        <name>Co(2+)</name>
        <dbReference type="ChEBI" id="CHEBI:48828"/>
    </cofactor>
</comment>
<dbReference type="PROSITE" id="PS00802">
    <property type="entry name" value="TRANSKETOLASE_2"/>
    <property type="match status" value="1"/>
</dbReference>
<feature type="binding site" evidence="14">
    <location>
        <position position="26"/>
    </location>
    <ligand>
        <name>substrate</name>
    </ligand>
</feature>
<feature type="binding site" evidence="14">
    <location>
        <position position="462"/>
    </location>
    <ligand>
        <name>substrate</name>
    </ligand>
</feature>
<dbReference type="SMART" id="SM00861">
    <property type="entry name" value="Transket_pyr"/>
    <property type="match status" value="1"/>
</dbReference>
<feature type="binding site" evidence="15">
    <location>
        <position position="261"/>
    </location>
    <ligand>
        <name>thiamine diphosphate</name>
        <dbReference type="ChEBI" id="CHEBI:58937"/>
    </ligand>
</feature>
<keyword evidence="7 16" id="KW-0479">Metal-binding</keyword>
<dbReference type="PROSITE" id="PS00801">
    <property type="entry name" value="TRANSKETOLASE_1"/>
    <property type="match status" value="1"/>
</dbReference>
<evidence type="ECO:0000256" key="5">
    <source>
        <dbReference type="ARBA" id="ARBA00013152"/>
    </source>
</evidence>
<feature type="binding site" evidence="15">
    <location>
        <position position="66"/>
    </location>
    <ligand>
        <name>thiamine diphosphate</name>
        <dbReference type="ChEBI" id="CHEBI:58937"/>
    </ligand>
</feature>
<name>A0A857JMN2_9ALTE</name>
<feature type="binding site" evidence="16">
    <location>
        <position position="187"/>
    </location>
    <ligand>
        <name>Mg(2+)</name>
        <dbReference type="ChEBI" id="CHEBI:18420"/>
    </ligand>
</feature>
<dbReference type="FunFam" id="3.40.50.970:FF:000004">
    <property type="entry name" value="Transketolase"/>
    <property type="match status" value="1"/>
</dbReference>
<feature type="binding site" evidence="14">
    <location>
        <position position="385"/>
    </location>
    <ligand>
        <name>substrate</name>
    </ligand>
</feature>
<feature type="binding site" evidence="14">
    <location>
        <position position="474"/>
    </location>
    <ligand>
        <name>substrate</name>
    </ligand>
</feature>
<comment type="cofactor">
    <cofactor evidence="15">
        <name>thiamine diphosphate</name>
        <dbReference type="ChEBI" id="CHEBI:58937"/>
    </cofactor>
    <text evidence="15">Binds 1 thiamine pyrophosphate per subunit. During the reaction, the substrate forms a covalent intermediate with the cofactor.</text>
</comment>
<feature type="binding site" evidence="15">
    <location>
        <position position="156"/>
    </location>
    <ligand>
        <name>thiamine diphosphate</name>
        <dbReference type="ChEBI" id="CHEBI:58937"/>
    </ligand>
</feature>
<evidence type="ECO:0000256" key="11">
    <source>
        <dbReference type="ARBA" id="ARBA00049473"/>
    </source>
</evidence>
<dbReference type="InterPro" id="IPR033247">
    <property type="entry name" value="Transketolase_fam"/>
</dbReference>
<evidence type="ECO:0000256" key="8">
    <source>
        <dbReference type="ARBA" id="ARBA00022837"/>
    </source>
</evidence>
<keyword evidence="9 16" id="KW-0460">Magnesium</keyword>
<protein>
    <recommendedName>
        <fullName evidence="5 12">Transketolase</fullName>
        <ecNumber evidence="5 12">2.2.1.1</ecNumber>
    </recommendedName>
</protein>
<feature type="binding site" evidence="15">
    <location>
        <position position="185"/>
    </location>
    <ligand>
        <name>thiamine diphosphate</name>
        <dbReference type="ChEBI" id="CHEBI:58937"/>
    </ligand>
</feature>
<feature type="site" description="Important for catalytic activity" evidence="17">
    <location>
        <position position="261"/>
    </location>
</feature>
<organism evidence="20 21">
    <name type="scientific">Paraglaciecola mesophila</name>
    <dbReference type="NCBI Taxonomy" id="197222"/>
    <lineage>
        <taxon>Bacteria</taxon>
        <taxon>Pseudomonadati</taxon>
        <taxon>Pseudomonadota</taxon>
        <taxon>Gammaproteobacteria</taxon>
        <taxon>Alteromonadales</taxon>
        <taxon>Alteromonadaceae</taxon>
        <taxon>Paraglaciecola</taxon>
    </lineage>
</organism>
<dbReference type="InterPro" id="IPR009014">
    <property type="entry name" value="Transketo_C/PFOR_II"/>
</dbReference>
<comment type="subunit">
    <text evidence="4 18">Homodimer.</text>
</comment>
<evidence type="ECO:0000256" key="3">
    <source>
        <dbReference type="ARBA" id="ARBA00007131"/>
    </source>
</evidence>
<reference evidence="20 21" key="1">
    <citation type="submission" date="2019-12" db="EMBL/GenBank/DDBJ databases">
        <title>Genome sequencing and assembly of endphytes of Porphyra tenera.</title>
        <authorList>
            <person name="Park J.M."/>
            <person name="Shin R."/>
            <person name="Jo S.H."/>
        </authorList>
    </citation>
    <scope>NUCLEOTIDE SEQUENCE [LARGE SCALE GENOMIC DNA]</scope>
    <source>
        <strain evidence="20 21">GPM4</strain>
    </source>
</reference>
<dbReference type="Gene3D" id="3.40.50.920">
    <property type="match status" value="1"/>
</dbReference>
<dbReference type="Proteomes" id="UP000464524">
    <property type="component" value="Chromosome"/>
</dbReference>
<dbReference type="Pfam" id="PF22613">
    <property type="entry name" value="Transketolase_C_1"/>
    <property type="match status" value="1"/>
</dbReference>
<evidence type="ECO:0000256" key="6">
    <source>
        <dbReference type="ARBA" id="ARBA00022679"/>
    </source>
</evidence>
<dbReference type="EMBL" id="CP047656">
    <property type="protein sequence ID" value="QHJ13339.1"/>
    <property type="molecule type" value="Genomic_DNA"/>
</dbReference>
<comment type="function">
    <text evidence="18">Catalyzes the transfer of a two-carbon ketol group from a ketose donor to an aldose acceptor, via a covalent intermediate with the cofactor thiamine pyrophosphate.</text>
</comment>
<feature type="binding site" evidence="16">
    <location>
        <position position="155"/>
    </location>
    <ligand>
        <name>Mg(2+)</name>
        <dbReference type="ChEBI" id="CHEBI:18420"/>
    </ligand>
</feature>
<proteinExistence type="inferred from homology"/>
<dbReference type="SUPFAM" id="SSF52518">
    <property type="entry name" value="Thiamin diphosphate-binding fold (THDP-binding)"/>
    <property type="match status" value="2"/>
</dbReference>
<evidence type="ECO:0000256" key="7">
    <source>
        <dbReference type="ARBA" id="ARBA00022723"/>
    </source>
</evidence>
<gene>
    <name evidence="20" type="ORF">FX988_03600</name>
</gene>
<evidence type="ECO:0000256" key="4">
    <source>
        <dbReference type="ARBA" id="ARBA00011738"/>
    </source>
</evidence>
<dbReference type="Gene3D" id="3.40.50.970">
    <property type="match status" value="2"/>
</dbReference>
<evidence type="ECO:0000256" key="12">
    <source>
        <dbReference type="NCBIfam" id="TIGR00232"/>
    </source>
</evidence>
<feature type="binding site" evidence="15">
    <location>
        <position position="438"/>
    </location>
    <ligand>
        <name>thiamine diphosphate</name>
        <dbReference type="ChEBI" id="CHEBI:58937"/>
    </ligand>
</feature>
<sequence>MPSRQQLANAIRALSMDAVQQANSGHPGAPMGMADIAEVLWNDFLKHNPANPNWANRDRFIMSNGHGSMLVYSLLHLTGYELPIEELKNFRQLHSKTPGHPEYGYAPGVETTTGPLGQGISNAVGMAIAEKVLAAQFNQQNFDIVDHFTYCFLGDGCLMEGISHEACSLAGTLGLGKLVAFWDDNGISIDGHVEGWFTDNTPARFESYGWHVIADVDGHDPEAIKAAVETAKANTTQPTLICCKTVIGFGSPNKSGSHDSHGSPLGADEITATREFLKWPHAAFEVPEDIYAGWDAKASGAELEQAWNEQLAAYEKAHPELAAELTRRLNGDLPADFAEKAQAFIEQSQEKAENVASRKASQNSIEAFAAIMPEILGGSADLAGSNLTLWSNSKGVTADDASGNYLYYGVREFGMSGIMNGIGLHGGFRPFGATFLMFMEYARNAVRMASLMGIPNIFVYTHDSIGQGEDGPTHQPIEQLANLRLTPNLATWRPCDGAETAVAWKSALERKDGPSALVFSRQGLPAQARNAEQLANVAKGGYVLKDCEGAPEVILIGTGSEVGVAMDAAEQLSAKGVAVRVVSMPSTSVFDQQDDAYRESVLPRAVTARVAVEAAHVDYWSKYVGFDGAVVGMSTFGESAPGAALLKHFGITADAVAEKAQGLLNC</sequence>
<comment type="catalytic activity">
    <reaction evidence="11 18">
        <text>D-sedoheptulose 7-phosphate + D-glyceraldehyde 3-phosphate = aldehydo-D-ribose 5-phosphate + D-xylulose 5-phosphate</text>
        <dbReference type="Rhea" id="RHEA:10508"/>
        <dbReference type="ChEBI" id="CHEBI:57483"/>
        <dbReference type="ChEBI" id="CHEBI:57737"/>
        <dbReference type="ChEBI" id="CHEBI:58273"/>
        <dbReference type="ChEBI" id="CHEBI:59776"/>
        <dbReference type="EC" id="2.2.1.1"/>
    </reaction>
</comment>
<dbReference type="CDD" id="cd02012">
    <property type="entry name" value="TPP_TK"/>
    <property type="match status" value="1"/>
</dbReference>